<dbReference type="AlphaFoldDB" id="A0A9Q0NWR7"/>
<feature type="compositionally biased region" description="Basic residues" evidence="1">
    <location>
        <begin position="11"/>
        <end position="24"/>
    </location>
</feature>
<evidence type="ECO:0000313" key="2">
    <source>
        <dbReference type="EMBL" id="KAJ6677333.1"/>
    </source>
</evidence>
<comment type="caution">
    <text evidence="2">The sequence shown here is derived from an EMBL/GenBank/DDBJ whole genome shotgun (WGS) entry which is preliminary data.</text>
</comment>
<dbReference type="Proteomes" id="UP001151529">
    <property type="component" value="Chromosome 15Z"/>
</dbReference>
<feature type="compositionally biased region" description="Basic and acidic residues" evidence="1">
    <location>
        <begin position="1"/>
        <end position="10"/>
    </location>
</feature>
<name>A0A9Q0NWR7_SALVM</name>
<reference evidence="2" key="1">
    <citation type="submission" date="2022-11" db="EMBL/GenBank/DDBJ databases">
        <authorList>
            <person name="Hyden B.L."/>
            <person name="Feng K."/>
            <person name="Yates T."/>
            <person name="Jawdy S."/>
            <person name="Smart L.B."/>
            <person name="Muchero W."/>
        </authorList>
    </citation>
    <scope>NUCLEOTIDE SEQUENCE</scope>
    <source>
        <tissue evidence="2">Shoot tip</tissue>
    </source>
</reference>
<protein>
    <submittedName>
        <fullName evidence="2">Uncharacterized protein</fullName>
    </submittedName>
</protein>
<reference evidence="2" key="2">
    <citation type="journal article" date="2023" name="Int. J. Mol. Sci.">
        <title>De Novo Assembly and Annotation of 11 Diverse Shrub Willow (Salix) Genomes Reveals Novel Gene Organization in Sex-Linked Regions.</title>
        <authorList>
            <person name="Hyden B."/>
            <person name="Feng K."/>
            <person name="Yates T.B."/>
            <person name="Jawdy S."/>
            <person name="Cereghino C."/>
            <person name="Smart L.B."/>
            <person name="Muchero W."/>
        </authorList>
    </citation>
    <scope>NUCLEOTIDE SEQUENCE [LARGE SCALE GENOMIC DNA]</scope>
    <source>
        <tissue evidence="2">Shoot tip</tissue>
    </source>
</reference>
<evidence type="ECO:0000256" key="1">
    <source>
        <dbReference type="SAM" id="MobiDB-lite"/>
    </source>
</evidence>
<feature type="compositionally biased region" description="Polar residues" evidence="1">
    <location>
        <begin position="27"/>
        <end position="44"/>
    </location>
</feature>
<gene>
    <name evidence="2" type="ORF">OIU85_010494</name>
</gene>
<sequence>TDDRGEDAPSRQKKNERRTPRRRKTMTEATSSSPTSEFLTVSSEGQDHVKSASRPAESE</sequence>
<keyword evidence="3" id="KW-1185">Reference proteome</keyword>
<evidence type="ECO:0000313" key="3">
    <source>
        <dbReference type="Proteomes" id="UP001151529"/>
    </source>
</evidence>
<feature type="region of interest" description="Disordered" evidence="1">
    <location>
        <begin position="1"/>
        <end position="59"/>
    </location>
</feature>
<dbReference type="EMBL" id="JAPFFL010000015">
    <property type="protein sequence ID" value="KAJ6677333.1"/>
    <property type="molecule type" value="Genomic_DNA"/>
</dbReference>
<feature type="compositionally biased region" description="Basic and acidic residues" evidence="1">
    <location>
        <begin position="45"/>
        <end position="59"/>
    </location>
</feature>
<organism evidence="2 3">
    <name type="scientific">Salix viminalis</name>
    <name type="common">Common osier</name>
    <name type="synonym">Basket willow</name>
    <dbReference type="NCBI Taxonomy" id="40686"/>
    <lineage>
        <taxon>Eukaryota</taxon>
        <taxon>Viridiplantae</taxon>
        <taxon>Streptophyta</taxon>
        <taxon>Embryophyta</taxon>
        <taxon>Tracheophyta</taxon>
        <taxon>Spermatophyta</taxon>
        <taxon>Magnoliopsida</taxon>
        <taxon>eudicotyledons</taxon>
        <taxon>Gunneridae</taxon>
        <taxon>Pentapetalae</taxon>
        <taxon>rosids</taxon>
        <taxon>fabids</taxon>
        <taxon>Malpighiales</taxon>
        <taxon>Salicaceae</taxon>
        <taxon>Saliceae</taxon>
        <taxon>Salix</taxon>
    </lineage>
</organism>
<feature type="non-terminal residue" evidence="2">
    <location>
        <position position="59"/>
    </location>
</feature>
<accession>A0A9Q0NWR7</accession>
<proteinExistence type="predicted"/>
<feature type="non-terminal residue" evidence="2">
    <location>
        <position position="1"/>
    </location>
</feature>